<reference evidence="2 3" key="1">
    <citation type="submission" date="2018-04" db="EMBL/GenBank/DDBJ databases">
        <authorList>
            <person name="Vogel A."/>
        </authorList>
    </citation>
    <scope>NUCLEOTIDE SEQUENCE [LARGE SCALE GENOMIC DNA]</scope>
</reference>
<protein>
    <submittedName>
        <fullName evidence="2">Uncharacterized protein</fullName>
    </submittedName>
</protein>
<proteinExistence type="predicted"/>
<evidence type="ECO:0000313" key="3">
    <source>
        <dbReference type="Proteomes" id="UP000595140"/>
    </source>
</evidence>
<keyword evidence="3" id="KW-1185">Reference proteome</keyword>
<dbReference type="Proteomes" id="UP000595140">
    <property type="component" value="Unassembled WGS sequence"/>
</dbReference>
<sequence length="125" mass="12973">PIVAAQPVVAFPSLAAIIADGCSAATSNGGRRQTPDAAVSPSPETSSAELQRRPSLQPPTPEPPAAVAGSQSLPILRRKSVASTAGVLPRRRLQCRQSLLIAVELPLRHCRRRPSPSPHPAAAPS</sequence>
<feature type="non-terminal residue" evidence="2">
    <location>
        <position position="1"/>
    </location>
</feature>
<feature type="region of interest" description="Disordered" evidence="1">
    <location>
        <begin position="24"/>
        <end position="74"/>
    </location>
</feature>
<evidence type="ECO:0000313" key="2">
    <source>
        <dbReference type="EMBL" id="VFQ85669.1"/>
    </source>
</evidence>
<name>A0A484MAX0_9ASTE</name>
<dbReference type="EMBL" id="OOIL02002980">
    <property type="protein sequence ID" value="VFQ85669.1"/>
    <property type="molecule type" value="Genomic_DNA"/>
</dbReference>
<evidence type="ECO:0000256" key="1">
    <source>
        <dbReference type="SAM" id="MobiDB-lite"/>
    </source>
</evidence>
<accession>A0A484MAX0</accession>
<dbReference type="AlphaFoldDB" id="A0A484MAX0"/>
<gene>
    <name evidence="2" type="ORF">CCAM_LOCUS27445</name>
</gene>
<organism evidence="2 3">
    <name type="scientific">Cuscuta campestris</name>
    <dbReference type="NCBI Taxonomy" id="132261"/>
    <lineage>
        <taxon>Eukaryota</taxon>
        <taxon>Viridiplantae</taxon>
        <taxon>Streptophyta</taxon>
        <taxon>Embryophyta</taxon>
        <taxon>Tracheophyta</taxon>
        <taxon>Spermatophyta</taxon>
        <taxon>Magnoliopsida</taxon>
        <taxon>eudicotyledons</taxon>
        <taxon>Gunneridae</taxon>
        <taxon>Pentapetalae</taxon>
        <taxon>asterids</taxon>
        <taxon>lamiids</taxon>
        <taxon>Solanales</taxon>
        <taxon>Convolvulaceae</taxon>
        <taxon>Cuscuteae</taxon>
        <taxon>Cuscuta</taxon>
        <taxon>Cuscuta subgen. Grammica</taxon>
        <taxon>Cuscuta sect. Cleistogrammica</taxon>
    </lineage>
</organism>